<feature type="transmembrane region" description="Helical" evidence="1">
    <location>
        <begin position="333"/>
        <end position="352"/>
    </location>
</feature>
<organism evidence="2 3">
    <name type="scientific">Bradyrhizobium cajani</name>
    <dbReference type="NCBI Taxonomy" id="1928661"/>
    <lineage>
        <taxon>Bacteria</taxon>
        <taxon>Pseudomonadati</taxon>
        <taxon>Pseudomonadota</taxon>
        <taxon>Alphaproteobacteria</taxon>
        <taxon>Hyphomicrobiales</taxon>
        <taxon>Nitrobacteraceae</taxon>
        <taxon>Bradyrhizobium</taxon>
    </lineage>
</organism>
<evidence type="ECO:0008006" key="4">
    <source>
        <dbReference type="Google" id="ProtNLM"/>
    </source>
</evidence>
<reference evidence="2 3" key="1">
    <citation type="submission" date="2019-12" db="EMBL/GenBank/DDBJ databases">
        <title>Draft genome sequences Bradyrhizobium cajani AMBPC1010, Bradyrhizobium pachyrhizi AMBPC1040 and Bradyrhizobium yuanmingense ALSPC3051, three plant growth promoting strains isolated from nodules of Cajanus cajan L. in Dominican Republic.</title>
        <authorList>
            <person name="Flores-Felix J.D."/>
            <person name="Araujo J."/>
            <person name="Diaz-Alcantara C."/>
            <person name="Gonzalez-Andres F."/>
            <person name="Velazquez E."/>
        </authorList>
    </citation>
    <scope>NUCLEOTIDE SEQUENCE [LARGE SCALE GENOMIC DNA]</scope>
    <source>
        <strain evidence="2 3">1010</strain>
    </source>
</reference>
<evidence type="ECO:0000256" key="1">
    <source>
        <dbReference type="SAM" id="Phobius"/>
    </source>
</evidence>
<evidence type="ECO:0000313" key="2">
    <source>
        <dbReference type="EMBL" id="MVT74043.1"/>
    </source>
</evidence>
<proteinExistence type="predicted"/>
<feature type="transmembrane region" description="Helical" evidence="1">
    <location>
        <begin position="309"/>
        <end position="327"/>
    </location>
</feature>
<feature type="transmembrane region" description="Helical" evidence="1">
    <location>
        <begin position="184"/>
        <end position="199"/>
    </location>
</feature>
<accession>A0A844T4J8</accession>
<dbReference type="EMBL" id="WQNE01000009">
    <property type="protein sequence ID" value="MVT74043.1"/>
    <property type="molecule type" value="Genomic_DNA"/>
</dbReference>
<dbReference type="AlphaFoldDB" id="A0A844T4J8"/>
<feature type="transmembrane region" description="Helical" evidence="1">
    <location>
        <begin position="156"/>
        <end position="177"/>
    </location>
</feature>
<evidence type="ECO:0000313" key="3">
    <source>
        <dbReference type="Proteomes" id="UP000449969"/>
    </source>
</evidence>
<dbReference type="RefSeq" id="WP_157329964.1">
    <property type="nucleotide sequence ID" value="NZ_JANADL010000025.1"/>
</dbReference>
<feature type="transmembrane region" description="Helical" evidence="1">
    <location>
        <begin position="108"/>
        <end position="127"/>
    </location>
</feature>
<keyword evidence="1" id="KW-0472">Membrane</keyword>
<protein>
    <recommendedName>
        <fullName evidence="4">Glycosyltransferase RgtA/B/C/D-like domain-containing protein</fullName>
    </recommendedName>
</protein>
<name>A0A844T4J8_9BRAD</name>
<feature type="transmembrane region" description="Helical" evidence="1">
    <location>
        <begin position="132"/>
        <end position="150"/>
    </location>
</feature>
<keyword evidence="3" id="KW-1185">Reference proteome</keyword>
<keyword evidence="1" id="KW-1133">Transmembrane helix</keyword>
<feature type="transmembrane region" description="Helical" evidence="1">
    <location>
        <begin position="283"/>
        <end position="302"/>
    </location>
</feature>
<feature type="transmembrane region" description="Helical" evidence="1">
    <location>
        <begin position="205"/>
        <end position="220"/>
    </location>
</feature>
<gene>
    <name evidence="2" type="ORF">GPL20_13470</name>
</gene>
<feature type="transmembrane region" description="Helical" evidence="1">
    <location>
        <begin position="232"/>
        <end position="251"/>
    </location>
</feature>
<sequence length="369" mass="39989">MAFGLICLLILASNVRVTSHWTEARGVWDDICYLRQAHLFQLYGIGGLDTDVSRDEDHFLKGKLKEIGFPEESPAPCHPPNASGKYVMQYPPGTGLVLALFPQGHQVVPLYVSVNLIVCGFALLAIFYARSIWSALGAGVFGALAVYMMINPAKASYSIAPTMALCAVVGYLTALWLIRAKHNVWLLLLIGLLLGLSVNLRLPNLFLVAGYVLFLGVAFLRSRTVTTFVQGLVFGLAFIVGMIPTLVANAINAGSPFVTTYSSDDAKALDIDLAVLTQYLHDMQFALILLAVGSTVWLLRTGQGGARQVAFVVGGNLLVNLIFFVGHPTFTPYYVVPITMLSAWSVCFALVMQPAEPATQARLGQKLHV</sequence>
<dbReference type="Proteomes" id="UP000449969">
    <property type="component" value="Unassembled WGS sequence"/>
</dbReference>
<keyword evidence="1" id="KW-0812">Transmembrane</keyword>
<comment type="caution">
    <text evidence="2">The sequence shown here is derived from an EMBL/GenBank/DDBJ whole genome shotgun (WGS) entry which is preliminary data.</text>
</comment>
<dbReference type="OrthoDB" id="8253113at2"/>